<organism evidence="1 2">
    <name type="scientific">Plakobranchus ocellatus</name>
    <dbReference type="NCBI Taxonomy" id="259542"/>
    <lineage>
        <taxon>Eukaryota</taxon>
        <taxon>Metazoa</taxon>
        <taxon>Spiralia</taxon>
        <taxon>Lophotrochozoa</taxon>
        <taxon>Mollusca</taxon>
        <taxon>Gastropoda</taxon>
        <taxon>Heterobranchia</taxon>
        <taxon>Euthyneura</taxon>
        <taxon>Panpulmonata</taxon>
        <taxon>Sacoglossa</taxon>
        <taxon>Placobranchoidea</taxon>
        <taxon>Plakobranchidae</taxon>
        <taxon>Plakobranchus</taxon>
    </lineage>
</organism>
<keyword evidence="2" id="KW-1185">Reference proteome</keyword>
<protein>
    <submittedName>
        <fullName evidence="1">Uncharacterized protein</fullName>
    </submittedName>
</protein>
<sequence length="149" mass="17012">MDIFLSHIVTLAVLPHELSPQLCQVKNWKFCPIPPATQPVHSCACTSRQQVQTIVYYRFYFKIDVVDESYICLKAMNLSRDHGHVHVSADRASLLTFYCTLVPSNSDSDSVVYESAKKHFLKALDPRHHLGLRIDLGAFRTSLYPKFLC</sequence>
<evidence type="ECO:0000313" key="1">
    <source>
        <dbReference type="EMBL" id="GFO08170.1"/>
    </source>
</evidence>
<reference evidence="1 2" key="1">
    <citation type="journal article" date="2021" name="Elife">
        <title>Chloroplast acquisition without the gene transfer in kleptoplastic sea slugs, Plakobranchus ocellatus.</title>
        <authorList>
            <person name="Maeda T."/>
            <person name="Takahashi S."/>
            <person name="Yoshida T."/>
            <person name="Shimamura S."/>
            <person name="Takaki Y."/>
            <person name="Nagai Y."/>
            <person name="Toyoda A."/>
            <person name="Suzuki Y."/>
            <person name="Arimoto A."/>
            <person name="Ishii H."/>
            <person name="Satoh N."/>
            <person name="Nishiyama T."/>
            <person name="Hasebe M."/>
            <person name="Maruyama T."/>
            <person name="Minagawa J."/>
            <person name="Obokata J."/>
            <person name="Shigenobu S."/>
        </authorList>
    </citation>
    <scope>NUCLEOTIDE SEQUENCE [LARGE SCALE GENOMIC DNA]</scope>
</reference>
<dbReference type="Proteomes" id="UP000735302">
    <property type="component" value="Unassembled WGS sequence"/>
</dbReference>
<proteinExistence type="predicted"/>
<dbReference type="AlphaFoldDB" id="A0AAV4AJ29"/>
<name>A0AAV4AJ29_9GAST</name>
<evidence type="ECO:0000313" key="2">
    <source>
        <dbReference type="Proteomes" id="UP000735302"/>
    </source>
</evidence>
<accession>A0AAV4AJ29</accession>
<comment type="caution">
    <text evidence="1">The sequence shown here is derived from an EMBL/GenBank/DDBJ whole genome shotgun (WGS) entry which is preliminary data.</text>
</comment>
<dbReference type="EMBL" id="BLXT01003952">
    <property type="protein sequence ID" value="GFO08170.1"/>
    <property type="molecule type" value="Genomic_DNA"/>
</dbReference>
<gene>
    <name evidence="1" type="ORF">PoB_003467500</name>
</gene>